<keyword evidence="4" id="KW-1185">Reference proteome</keyword>
<dbReference type="InterPro" id="IPR036188">
    <property type="entry name" value="FAD/NAD-bd_sf"/>
</dbReference>
<dbReference type="Pfam" id="PF01494">
    <property type="entry name" value="FAD_binding_3"/>
    <property type="match status" value="1"/>
</dbReference>
<dbReference type="EMBL" id="PHUF01000004">
    <property type="protein sequence ID" value="PKB14577.1"/>
    <property type="molecule type" value="Genomic_DNA"/>
</dbReference>
<protein>
    <submittedName>
        <fullName evidence="3">3-(3-hydroxy-phenyl)propionate hydroxylase</fullName>
    </submittedName>
</protein>
<dbReference type="GO" id="GO:0019622">
    <property type="term" value="P:3-(3-hydroxy)phenylpropionate catabolic process"/>
    <property type="evidence" value="ECO:0007669"/>
    <property type="project" value="TreeGrafter"/>
</dbReference>
<comment type="caution">
    <text evidence="3">The sequence shown here is derived from an EMBL/GenBank/DDBJ whole genome shotgun (WGS) entry which is preliminary data.</text>
</comment>
<sequence>MSIDRVQVVIAGAGPVGSVAAAYLAQQGIDVLLVEQGDDAAQDLRASTFHAPTLEMLDEIGVAQSLVEMGLKAPVYHWRDRKSGEIFAFDLTELKDVARYPFRLQCEQYHLARMLADRLKSLSNAQILFEHRLVHLAQDDDGVTVSLEHMTGIKQVRCDFLVGADGANSMVRKWLGIEFEGFTYPEKFLCLSTEYPIETKIPDLALVNYISDSDEWLVLLRVPNLWRVLVPANEDESDEYLLSDEKKNAVFDGIVGDGSVIDTQHRTIYRVHQRVAKQFRSGRVALIGDAAHLNNPLGGFGMNSGIHDAFNLCEKLVPVIRGEAPEDSLDLYDRQRRTVTHAFTQAQTLENMEMMRAGQSEAHRQRVEAMRALANDPEKRRAFLLRQAMYSSLADAAAVG</sequence>
<dbReference type="AlphaFoldDB" id="A0A2N0H6N0"/>
<proteinExistence type="predicted"/>
<evidence type="ECO:0000313" key="3">
    <source>
        <dbReference type="EMBL" id="PKB14577.1"/>
    </source>
</evidence>
<evidence type="ECO:0000259" key="2">
    <source>
        <dbReference type="Pfam" id="PF01494"/>
    </source>
</evidence>
<feature type="domain" description="FAD-binding" evidence="2">
    <location>
        <begin position="5"/>
        <end position="345"/>
    </location>
</feature>
<dbReference type="PANTHER" id="PTHR43476:SF3">
    <property type="entry name" value="FAD-BINDING MONOOXYGENASE"/>
    <property type="match status" value="1"/>
</dbReference>
<dbReference type="OrthoDB" id="9791689at2"/>
<dbReference type="PRINTS" id="PR00420">
    <property type="entry name" value="RNGMNOXGNASE"/>
</dbReference>
<evidence type="ECO:0000256" key="1">
    <source>
        <dbReference type="ARBA" id="ARBA00023002"/>
    </source>
</evidence>
<dbReference type="Gene3D" id="3.50.50.60">
    <property type="entry name" value="FAD/NAD(P)-binding domain"/>
    <property type="match status" value="1"/>
</dbReference>
<gene>
    <name evidence="3" type="ORF">B0I00_2174</name>
</gene>
<dbReference type="RefSeq" id="WP_100867399.1">
    <property type="nucleotide sequence ID" value="NZ_PHUF01000004.1"/>
</dbReference>
<name>A0A2N0H6N0_9SPHN</name>
<keyword evidence="1" id="KW-0560">Oxidoreductase</keyword>
<reference evidence="3 4" key="1">
    <citation type="submission" date="2017-11" db="EMBL/GenBank/DDBJ databases">
        <title>Genomic Encyclopedia of Type Strains, Phase III (KMG-III): the genomes of soil and plant-associated and newly described type strains.</title>
        <authorList>
            <person name="Whitman W."/>
        </authorList>
    </citation>
    <scope>NUCLEOTIDE SEQUENCE [LARGE SCALE GENOMIC DNA]</scope>
    <source>
        <strain evidence="3 4">CGMCC 1.12274</strain>
    </source>
</reference>
<dbReference type="InterPro" id="IPR050631">
    <property type="entry name" value="PheA/TfdB_FAD_monoxygenase"/>
</dbReference>
<dbReference type="Proteomes" id="UP000232587">
    <property type="component" value="Unassembled WGS sequence"/>
</dbReference>
<dbReference type="SUPFAM" id="SSF51905">
    <property type="entry name" value="FAD/NAD(P)-binding domain"/>
    <property type="match status" value="1"/>
</dbReference>
<accession>A0A2N0H6N0</accession>
<dbReference type="InterPro" id="IPR002938">
    <property type="entry name" value="FAD-bd"/>
</dbReference>
<dbReference type="GO" id="GO:0008688">
    <property type="term" value="F:3-(3-hydroxyphenyl)propionate hydroxylase activity"/>
    <property type="evidence" value="ECO:0007669"/>
    <property type="project" value="TreeGrafter"/>
</dbReference>
<evidence type="ECO:0000313" key="4">
    <source>
        <dbReference type="Proteomes" id="UP000232587"/>
    </source>
</evidence>
<dbReference type="GO" id="GO:0071949">
    <property type="term" value="F:FAD binding"/>
    <property type="evidence" value="ECO:0007669"/>
    <property type="project" value="InterPro"/>
</dbReference>
<dbReference type="Gene3D" id="3.30.70.2450">
    <property type="match status" value="1"/>
</dbReference>
<dbReference type="PANTHER" id="PTHR43476">
    <property type="entry name" value="3-(3-HYDROXY-PHENYL)PROPIONATE/3-HYDROXYCINNAMIC ACID HYDROXYLASE"/>
    <property type="match status" value="1"/>
</dbReference>
<organism evidence="3 4">
    <name type="scientific">Novosphingobium kunmingense</name>
    <dbReference type="NCBI Taxonomy" id="1211806"/>
    <lineage>
        <taxon>Bacteria</taxon>
        <taxon>Pseudomonadati</taxon>
        <taxon>Pseudomonadota</taxon>
        <taxon>Alphaproteobacteria</taxon>
        <taxon>Sphingomonadales</taxon>
        <taxon>Sphingomonadaceae</taxon>
        <taxon>Novosphingobium</taxon>
    </lineage>
</organism>